<dbReference type="GO" id="GO:0005634">
    <property type="term" value="C:nucleus"/>
    <property type="evidence" value="ECO:0007669"/>
    <property type="project" value="InterPro"/>
</dbReference>
<dbReference type="AlphaFoldDB" id="A0A0M0KC33"/>
<accession>A0A0M0KC33</accession>
<dbReference type="EMBL" id="JWZX01000695">
    <property type="protein sequence ID" value="KOO35948.1"/>
    <property type="molecule type" value="Genomic_DNA"/>
</dbReference>
<name>A0A0M0KC33_9EUKA</name>
<dbReference type="Pfam" id="PF18410">
    <property type="entry name" value="BTHB"/>
    <property type="match status" value="1"/>
</dbReference>
<evidence type="ECO:0000259" key="6">
    <source>
        <dbReference type="Pfam" id="PF18410"/>
    </source>
</evidence>
<dbReference type="Gene3D" id="1.10.720.80">
    <property type="match status" value="1"/>
</dbReference>
<gene>
    <name evidence="7" type="ORF">Ctob_012168</name>
</gene>
<dbReference type="Gene3D" id="1.20.5.1500">
    <property type="match status" value="1"/>
</dbReference>
<dbReference type="Pfam" id="PF00956">
    <property type="entry name" value="NAP"/>
    <property type="match status" value="1"/>
</dbReference>
<feature type="compositionally biased region" description="Low complexity" evidence="5">
    <location>
        <begin position="65"/>
        <end position="82"/>
    </location>
</feature>
<comment type="similarity">
    <text evidence="1 3">Belongs to the nucleosome assembly protein (NAP) family.</text>
</comment>
<protein>
    <submittedName>
        <fullName evidence="7">Nucleosome assembly protein 1 2</fullName>
    </submittedName>
</protein>
<dbReference type="SUPFAM" id="SSF143113">
    <property type="entry name" value="NAP-like"/>
    <property type="match status" value="1"/>
</dbReference>
<evidence type="ECO:0000256" key="1">
    <source>
        <dbReference type="ARBA" id="ARBA00009947"/>
    </source>
</evidence>
<dbReference type="InterPro" id="IPR002164">
    <property type="entry name" value="NAP_family"/>
</dbReference>
<evidence type="ECO:0000256" key="5">
    <source>
        <dbReference type="SAM" id="MobiDB-lite"/>
    </source>
</evidence>
<keyword evidence="2" id="KW-0597">Phosphoprotein</keyword>
<evidence type="ECO:0000313" key="7">
    <source>
        <dbReference type="EMBL" id="KOO35948.1"/>
    </source>
</evidence>
<sequence>MAAPWTAAQAASDDVSKKMLIQYLQEKAGDDFVNENKIGGAITSVVKRVTKEQLVDMYKKHIGDDSPAPSKPAAPAFSFAPPAGADGKGSTFSFSAAAPVAPADSGKPSPFTFNAAAQPPPSAPATGSFQFNFAAQTGGGMGDADDDEDEVDTSKMTKTRSGGKAELPIELQKKLAMMNMSSAERRDATIAELPADVRTRVESLEQLQDSVDALSKEFLEKLEQLKEEYEKKKAPLYKQRYETVTSKDGGVPGFWLKCLENNMITADEIHEHDEPILKHLIDIKYSAQLGQGKKGFQLAFLFSPNEYFQGTTITKTYLFDPDDEDECLTKSIGTEIDWKPGKNPTVKLVEKKQKKKGKVRTVKQEEPIDSFFQFFQPPSMPGEDEEMDEEEVRACTARTALDLA</sequence>
<dbReference type="Proteomes" id="UP000037460">
    <property type="component" value="Unassembled WGS sequence"/>
</dbReference>
<dbReference type="InterPro" id="IPR041200">
    <property type="entry name" value="FKBP3_BTHB"/>
</dbReference>
<dbReference type="PANTHER" id="PTHR11875">
    <property type="entry name" value="TESTIS-SPECIFIC Y-ENCODED PROTEIN"/>
    <property type="match status" value="1"/>
</dbReference>
<evidence type="ECO:0000313" key="8">
    <source>
        <dbReference type="Proteomes" id="UP000037460"/>
    </source>
</evidence>
<dbReference type="GO" id="GO:0006334">
    <property type="term" value="P:nucleosome assembly"/>
    <property type="evidence" value="ECO:0007669"/>
    <property type="project" value="InterPro"/>
</dbReference>
<evidence type="ECO:0000256" key="4">
    <source>
        <dbReference type="SAM" id="Coils"/>
    </source>
</evidence>
<reference evidence="8" key="1">
    <citation type="journal article" date="2015" name="PLoS Genet.">
        <title>Genome Sequence and Transcriptome Analyses of Chrysochromulina tobin: Metabolic Tools for Enhanced Algal Fitness in the Prominent Order Prymnesiales (Haptophyceae).</title>
        <authorList>
            <person name="Hovde B.T."/>
            <person name="Deodato C.R."/>
            <person name="Hunsperger H.M."/>
            <person name="Ryken S.A."/>
            <person name="Yost W."/>
            <person name="Jha R.K."/>
            <person name="Patterson J."/>
            <person name="Monnat R.J. Jr."/>
            <person name="Barlow S.B."/>
            <person name="Starkenburg S.R."/>
            <person name="Cattolico R.A."/>
        </authorList>
    </citation>
    <scope>NUCLEOTIDE SEQUENCE</scope>
    <source>
        <strain evidence="8">CCMP291</strain>
    </source>
</reference>
<proteinExistence type="inferred from homology"/>
<feature type="coiled-coil region" evidence="4">
    <location>
        <begin position="204"/>
        <end position="239"/>
    </location>
</feature>
<feature type="region of interest" description="Disordered" evidence="5">
    <location>
        <begin position="139"/>
        <end position="163"/>
    </location>
</feature>
<dbReference type="OrthoDB" id="27325at2759"/>
<evidence type="ECO:0000256" key="2">
    <source>
        <dbReference type="ARBA" id="ARBA00022553"/>
    </source>
</evidence>
<dbReference type="Gene3D" id="3.30.1120.90">
    <property type="entry name" value="Nucleosome assembly protein"/>
    <property type="match status" value="1"/>
</dbReference>
<feature type="region of interest" description="Disordered" evidence="5">
    <location>
        <begin position="61"/>
        <end position="82"/>
    </location>
</feature>
<feature type="domain" description="FKBP3 basic tilted helix bundle" evidence="6">
    <location>
        <begin position="3"/>
        <end position="62"/>
    </location>
</feature>
<keyword evidence="4" id="KW-0175">Coiled coil</keyword>
<evidence type="ECO:0000256" key="3">
    <source>
        <dbReference type="RuleBase" id="RU003876"/>
    </source>
</evidence>
<comment type="caution">
    <text evidence="7">The sequence shown here is derived from an EMBL/GenBank/DDBJ whole genome shotgun (WGS) entry which is preliminary data.</text>
</comment>
<dbReference type="InterPro" id="IPR037231">
    <property type="entry name" value="NAP-like_sf"/>
</dbReference>
<keyword evidence="8" id="KW-1185">Reference proteome</keyword>
<organism evidence="7 8">
    <name type="scientific">Chrysochromulina tobinii</name>
    <dbReference type="NCBI Taxonomy" id="1460289"/>
    <lineage>
        <taxon>Eukaryota</taxon>
        <taxon>Haptista</taxon>
        <taxon>Haptophyta</taxon>
        <taxon>Prymnesiophyceae</taxon>
        <taxon>Prymnesiales</taxon>
        <taxon>Chrysochromulinaceae</taxon>
        <taxon>Chrysochromulina</taxon>
    </lineage>
</organism>